<protein>
    <submittedName>
        <fullName evidence="2">Inositol-tetrakisphosphate 1-kinase</fullName>
    </submittedName>
</protein>
<feature type="compositionally biased region" description="Low complexity" evidence="1">
    <location>
        <begin position="1"/>
        <end position="21"/>
    </location>
</feature>
<name>A0A0E0GT54_ORYNI</name>
<dbReference type="Gramene" id="ONIVA03G34120.5">
    <property type="protein sequence ID" value="ONIVA03G34120.5"/>
    <property type="gene ID" value="ONIVA03G34120"/>
</dbReference>
<dbReference type="HOGENOM" id="CLU_1698198_0_0_1"/>
<evidence type="ECO:0000313" key="2">
    <source>
        <dbReference type="EnsemblPlants" id="ONIVA03G34120.5"/>
    </source>
</evidence>
<dbReference type="Proteomes" id="UP000006591">
    <property type="component" value="Chromosome 3"/>
</dbReference>
<evidence type="ECO:0000313" key="3">
    <source>
        <dbReference type="Proteomes" id="UP000006591"/>
    </source>
</evidence>
<organism evidence="2">
    <name type="scientific">Oryza nivara</name>
    <name type="common">Indian wild rice</name>
    <name type="synonym">Oryza sativa f. spontanea</name>
    <dbReference type="NCBI Taxonomy" id="4536"/>
    <lineage>
        <taxon>Eukaryota</taxon>
        <taxon>Viridiplantae</taxon>
        <taxon>Streptophyta</taxon>
        <taxon>Embryophyta</taxon>
        <taxon>Tracheophyta</taxon>
        <taxon>Spermatophyta</taxon>
        <taxon>Magnoliopsida</taxon>
        <taxon>Liliopsida</taxon>
        <taxon>Poales</taxon>
        <taxon>Poaceae</taxon>
        <taxon>BOP clade</taxon>
        <taxon>Oryzoideae</taxon>
        <taxon>Oryzeae</taxon>
        <taxon>Oryzinae</taxon>
        <taxon>Oryza</taxon>
    </lineage>
</organism>
<keyword evidence="3" id="KW-1185">Reference proteome</keyword>
<accession>A0A0E0GT54</accession>
<feature type="region of interest" description="Disordered" evidence="1">
    <location>
        <begin position="68"/>
        <end position="132"/>
    </location>
</feature>
<dbReference type="AlphaFoldDB" id="A0A0E0GT54"/>
<reference evidence="2" key="2">
    <citation type="submission" date="2018-04" db="EMBL/GenBank/DDBJ databases">
        <title>OnivRS2 (Oryza nivara Reference Sequence Version 2).</title>
        <authorList>
            <person name="Zhang J."/>
            <person name="Kudrna D."/>
            <person name="Lee S."/>
            <person name="Talag J."/>
            <person name="Rajasekar S."/>
            <person name="Welchert J."/>
            <person name="Hsing Y.-I."/>
            <person name="Wing R.A."/>
        </authorList>
    </citation>
    <scope>NUCLEOTIDE SEQUENCE [LARGE SCALE GENOMIC DNA]</scope>
    <source>
        <strain evidence="2">SL10</strain>
    </source>
</reference>
<evidence type="ECO:0000256" key="1">
    <source>
        <dbReference type="SAM" id="MobiDB-lite"/>
    </source>
</evidence>
<dbReference type="EnsemblPlants" id="ONIVA03G34120.5">
    <property type="protein sequence ID" value="ONIVA03G34120.5"/>
    <property type="gene ID" value="ONIVA03G34120"/>
</dbReference>
<sequence>MLEVHSVLSQLSSTTLSSELSPEAPSGGGRRRQRRAAHGALPSSVHNGGAGQIERRRCWADVAAALGEAARSGSSSSVATRARPERQLGSQIQVGLAGSSRGRRRRAPYHGDGGLGGSSARRRRRQREGGRCHSLHNAVSQPHASFSFAQEPVATSFWWARK</sequence>
<feature type="region of interest" description="Disordered" evidence="1">
    <location>
        <begin position="1"/>
        <end position="53"/>
    </location>
</feature>
<proteinExistence type="predicted"/>
<reference evidence="2" key="1">
    <citation type="submission" date="2015-04" db="UniProtKB">
        <authorList>
            <consortium name="EnsemblPlants"/>
        </authorList>
    </citation>
    <scope>IDENTIFICATION</scope>
    <source>
        <strain evidence="2">SL10</strain>
    </source>
</reference>